<dbReference type="PATRIC" id="fig|1434110.4.peg.4697"/>
<gene>
    <name evidence="2" type="ORF">MSHOH_3679</name>
</gene>
<dbReference type="PANTHER" id="PTHR30217">
    <property type="entry name" value="PEPTIDASE U32 FAMILY"/>
    <property type="match status" value="1"/>
</dbReference>
<dbReference type="KEGG" id="mhor:MSHOH_3679"/>
<reference evidence="2 3" key="1">
    <citation type="submission" date="2014-07" db="EMBL/GenBank/DDBJ databases">
        <title>Methanogenic archaea and the global carbon cycle.</title>
        <authorList>
            <person name="Henriksen J.R."/>
            <person name="Luke J."/>
            <person name="Reinhart S."/>
            <person name="Benedict M.N."/>
            <person name="Youngblut N.D."/>
            <person name="Metcalf M.E."/>
            <person name="Whitaker R.J."/>
            <person name="Metcalf W.W."/>
        </authorList>
    </citation>
    <scope>NUCLEOTIDE SEQUENCE [LARGE SCALE GENOMIC DNA]</scope>
    <source>
        <strain evidence="2 3">HB-1</strain>
    </source>
</reference>
<protein>
    <submittedName>
        <fullName evidence="2">Protease</fullName>
        <ecNumber evidence="2">3.4.-.-</ecNumber>
    </submittedName>
</protein>
<keyword evidence="2" id="KW-0378">Hydrolase</keyword>
<dbReference type="InterPro" id="IPR001539">
    <property type="entry name" value="Peptidase_U32"/>
</dbReference>
<evidence type="ECO:0000313" key="2">
    <source>
        <dbReference type="EMBL" id="AKB80162.1"/>
    </source>
</evidence>
<evidence type="ECO:0000259" key="1">
    <source>
        <dbReference type="Pfam" id="PF12392"/>
    </source>
</evidence>
<dbReference type="InterPro" id="IPR020988">
    <property type="entry name" value="Pept_U32_collagenase"/>
</dbReference>
<dbReference type="Proteomes" id="UP000033101">
    <property type="component" value="Chromosome"/>
</dbReference>
<dbReference type="OrthoDB" id="51464at2157"/>
<dbReference type="PROSITE" id="PS01276">
    <property type="entry name" value="PEPTIDASE_U32"/>
    <property type="match status" value="1"/>
</dbReference>
<name>A0A0E3SI59_9EURY</name>
<accession>A0A0E3SI59</accession>
<dbReference type="EMBL" id="CP009516">
    <property type="protein sequence ID" value="AKB80162.1"/>
    <property type="molecule type" value="Genomic_DNA"/>
</dbReference>
<dbReference type="EC" id="3.4.-.-" evidence="2"/>
<dbReference type="HOGENOM" id="CLU_011540_4_0_2"/>
<dbReference type="Pfam" id="PF12392">
    <property type="entry name" value="DUF3656"/>
    <property type="match status" value="1"/>
</dbReference>
<feature type="domain" description="Peptidase U32 collagenase" evidence="1">
    <location>
        <begin position="394"/>
        <end position="514"/>
    </location>
</feature>
<dbReference type="GO" id="GO:0008233">
    <property type="term" value="F:peptidase activity"/>
    <property type="evidence" value="ECO:0007669"/>
    <property type="project" value="UniProtKB-KW"/>
</dbReference>
<dbReference type="RefSeq" id="WP_048142222.1">
    <property type="nucleotide sequence ID" value="NZ_CP009516.1"/>
</dbReference>
<dbReference type="GeneID" id="24833029"/>
<organism evidence="2 3">
    <name type="scientific">Methanosarcina horonobensis HB-1 = JCM 15518</name>
    <dbReference type="NCBI Taxonomy" id="1434110"/>
    <lineage>
        <taxon>Archaea</taxon>
        <taxon>Methanobacteriati</taxon>
        <taxon>Methanobacteriota</taxon>
        <taxon>Stenosarchaea group</taxon>
        <taxon>Methanomicrobia</taxon>
        <taxon>Methanosarcinales</taxon>
        <taxon>Methanosarcinaceae</taxon>
        <taxon>Methanosarcina</taxon>
    </lineage>
</organism>
<dbReference type="InterPro" id="IPR051454">
    <property type="entry name" value="RNA/ubiquinone_mod_enzymes"/>
</dbReference>
<proteinExistence type="predicted"/>
<sequence>MKPAKPELLAPAGGMEALIAAVENGADAVYLGARAFSARGYASNFSEEELEKAIDYAHLRGVKIYVTVNTLLKEEEMESALMLLSRLREMGTDAIIIQDLGLISLSRKYLRDLPLHASTQMTLHNSGGVRFVKELGIERVVLSREVSLEDIKKVKERNAVEIEVFIHGALCISYSGQCLLSSLIGGRSGNRGYCAQPCRKKYRLYCEGKQIKTSGSYLLSPKDLNTTSGLGSLIDAGIESFKIEGRMKRPEYVAGVVRIYRRLIDRYLKNPAEYSVSEEEQENLTQLFNRSFTSGYFFGNPRGKLMSRENPHNRGIPAGKVVSYDRRTKLLRVKLSNSLRLGDGIMVENAETRPEDKGKIISSMYTEKGQVYSAGKDEVVEIPFDSRAPSGSTVYRTHDKKLMDSLKKESESGNLRPKIPISLTAIITPGKPARLEVKDSNSNMVTVESEYLIERAKRSPTSKAQIEKQLNKLGNTLFEASELNVIIEGDVFIPVGQLNDLRTKAVSQLEKLRISKWKRKPLENLQLPATGEKKEKGIKETGAIGELEITGKTEKVKAQSLPEKPLLSVSVYSSEGLEKALEGGADCVYLGEGLFRKPKVEEKEKDSSEKGVFSRKLGFILENSILKTRVAGKKIYFNTPKIVKDSEMKQVEETLSSVQKFGADGVLVSNLGTFNLAKEKGIPCIADSPLNIYNGYTLSLLLQNGAKVVVASPELTLEELKEVASCGPVECIVHGRLELMESEHCLAGGLLDKNGEQCSAPCSSGNFKLVDEKSYEFPLLMDYQCRTHLLNSRSLCMLENIPTLIESGVSSLRIETLGMDSVEEIRKVVEKYRKAVDSFYEPGEKATEKCESLGKGFTTGHYFRGVQ</sequence>
<keyword evidence="3" id="KW-1185">Reference proteome</keyword>
<dbReference type="PANTHER" id="PTHR30217:SF10">
    <property type="entry name" value="23S RRNA 5-HYDROXYCYTIDINE C2501 SYNTHASE"/>
    <property type="match status" value="1"/>
</dbReference>
<dbReference type="STRING" id="1434110.MSHOH_3679"/>
<dbReference type="Pfam" id="PF01136">
    <property type="entry name" value="Peptidase_U32"/>
    <property type="match status" value="2"/>
</dbReference>
<evidence type="ECO:0000313" key="3">
    <source>
        <dbReference type="Proteomes" id="UP000033101"/>
    </source>
</evidence>
<keyword evidence="2" id="KW-0645">Protease</keyword>
<dbReference type="AlphaFoldDB" id="A0A0E3SI59"/>
<dbReference type="GO" id="GO:0006508">
    <property type="term" value="P:proteolysis"/>
    <property type="evidence" value="ECO:0007669"/>
    <property type="project" value="UniProtKB-KW"/>
</dbReference>